<keyword evidence="1" id="KW-0472">Membrane</keyword>
<feature type="transmembrane region" description="Helical" evidence="1">
    <location>
        <begin position="262"/>
        <end position="281"/>
    </location>
</feature>
<dbReference type="Proteomes" id="UP000009071">
    <property type="component" value="Plasmid pDMC1"/>
</dbReference>
<organism evidence="2 3">
    <name type="scientific">Solidesulfovibrio magneticus (strain ATCC 700980 / DSM 13731 / RS-1)</name>
    <name type="common">Desulfovibrio magneticus</name>
    <dbReference type="NCBI Taxonomy" id="573370"/>
    <lineage>
        <taxon>Bacteria</taxon>
        <taxon>Pseudomonadati</taxon>
        <taxon>Thermodesulfobacteriota</taxon>
        <taxon>Desulfovibrionia</taxon>
        <taxon>Desulfovibrionales</taxon>
        <taxon>Desulfovibrionaceae</taxon>
        <taxon>Solidesulfovibrio</taxon>
    </lineage>
</organism>
<feature type="transmembrane region" description="Helical" evidence="1">
    <location>
        <begin position="145"/>
        <end position="164"/>
    </location>
</feature>
<feature type="transmembrane region" description="Helical" evidence="1">
    <location>
        <begin position="293"/>
        <end position="313"/>
    </location>
</feature>
<feature type="transmembrane region" description="Helical" evidence="1">
    <location>
        <begin position="101"/>
        <end position="125"/>
    </location>
</feature>
<accession>C4XUK3</accession>
<dbReference type="AlphaFoldDB" id="C4XUK3"/>
<evidence type="ECO:0000313" key="3">
    <source>
        <dbReference type="Proteomes" id="UP000009071"/>
    </source>
</evidence>
<keyword evidence="1" id="KW-1133">Transmembrane helix</keyword>
<dbReference type="PROSITE" id="PS51257">
    <property type="entry name" value="PROKAR_LIPOPROTEIN"/>
    <property type="match status" value="1"/>
</dbReference>
<keyword evidence="3" id="KW-1185">Reference proteome</keyword>
<protein>
    <submittedName>
        <fullName evidence="2">Hypothetical membrane protein</fullName>
    </submittedName>
</protein>
<geneLocation type="plasmid" evidence="2 3">
    <name>pDMC1</name>
</geneLocation>
<proteinExistence type="predicted"/>
<dbReference type="RefSeq" id="WP_012750639.1">
    <property type="nucleotide sequence ID" value="NC_012797.1"/>
</dbReference>
<evidence type="ECO:0000256" key="1">
    <source>
        <dbReference type="SAM" id="Phobius"/>
    </source>
</evidence>
<name>C4XUK3_SOLM1</name>
<feature type="transmembrane region" description="Helical" evidence="1">
    <location>
        <begin position="319"/>
        <end position="342"/>
    </location>
</feature>
<keyword evidence="2" id="KW-0614">Plasmid</keyword>
<feature type="transmembrane region" description="Helical" evidence="1">
    <location>
        <begin position="15"/>
        <end position="40"/>
    </location>
</feature>
<feature type="transmembrane region" description="Helical" evidence="1">
    <location>
        <begin position="354"/>
        <end position="387"/>
    </location>
</feature>
<evidence type="ECO:0000313" key="2">
    <source>
        <dbReference type="EMBL" id="BAH73454.1"/>
    </source>
</evidence>
<sequence length="571" mass="60646">MTVSKASSLDAPCPFWTPVVMAALIGAACGLAAATWPVSLENGQALAGRIPFVAESAWNVYLFRLWALINQLTAGLLALGFDGPSVAMIIGGLTGALSFAALSALVLALGGAGPAAVVAPVFIYLYELKGIGFSYPIDLMRTPHIFGIIGFSYVLLVLGVFGVGRRRAAWGLAGLAPAVHPTWGAFCLGMLGLGSLLDAEARSHLRRDLPPLALGLILSAASYALQRRLGGAAFAPAGPIDMGDYQLFLRAHDVHRLRFEPLALDVIFFVFTVAGLCLALVRKLLPPSGAVLGKCLLAGLGTAAALTAAAPLFPEFLPLQMLMAPRFFNLAIILAMPLFFALTTRPAAGLRENALAGLCLVAVWAAGSSDLLRGMAATAALCLSLIFIFRPDRLSSQVNPVQRLLDGLGRCCSPAAALALALFLAVEGYYEAYAIKARFHDASNDSFYALCQNRPGPLLPAAGLLYPQWNIARPVIFYPGGLDLASYFPDLLPGMRRLALSVYGQDILATSPGPRRSSLADHRALWEARSTEDWRELGRRFGFTDILVPADWRLSLPLVGSNCAQALYAVQ</sequence>
<feature type="transmembrane region" description="Helical" evidence="1">
    <location>
        <begin position="170"/>
        <end position="197"/>
    </location>
</feature>
<dbReference type="HOGENOM" id="CLU_477128_0_0_7"/>
<feature type="transmembrane region" description="Helical" evidence="1">
    <location>
        <begin position="61"/>
        <end position="81"/>
    </location>
</feature>
<keyword evidence="1" id="KW-0812">Transmembrane</keyword>
<dbReference type="EMBL" id="AP010905">
    <property type="protein sequence ID" value="BAH73454.1"/>
    <property type="molecule type" value="Genomic_DNA"/>
</dbReference>
<dbReference type="eggNOG" id="ENOG502ZMUC">
    <property type="taxonomic scope" value="Bacteria"/>
</dbReference>
<gene>
    <name evidence="2" type="ordered locus">DMR_p1_00380</name>
</gene>
<reference evidence="2 3" key="1">
    <citation type="journal article" date="2009" name="Genome Res.">
        <title>Whole genome sequence of Desulfovibrio magneticus strain RS-1 revealed common gene clusters in magnetotactic bacteria.</title>
        <authorList>
            <person name="Nakazawa H."/>
            <person name="Arakaki A."/>
            <person name="Narita-Yamada S."/>
            <person name="Yashiro I."/>
            <person name="Jinno K."/>
            <person name="Aoki N."/>
            <person name="Tsuruyama A."/>
            <person name="Okamura Y."/>
            <person name="Tanikawa S."/>
            <person name="Fujita N."/>
            <person name="Takeyama H."/>
            <person name="Matsunaga T."/>
        </authorList>
    </citation>
    <scope>NUCLEOTIDE SEQUENCE [LARGE SCALE GENOMIC DNA]</scope>
    <source>
        <strain evidence="3">ATCC 700980 / DSM 13731 / RS-1</strain>
    </source>
</reference>
<dbReference type="KEGG" id="dma:DMR_p1_00380"/>